<reference evidence="1" key="1">
    <citation type="submission" date="2021-02" db="EMBL/GenBank/DDBJ databases">
        <authorList>
            <consortium name="DOE Joint Genome Institute"/>
            <person name="Ahrendt S."/>
            <person name="Looney B.P."/>
            <person name="Miyauchi S."/>
            <person name="Morin E."/>
            <person name="Drula E."/>
            <person name="Courty P.E."/>
            <person name="Chicoki N."/>
            <person name="Fauchery L."/>
            <person name="Kohler A."/>
            <person name="Kuo A."/>
            <person name="Labutti K."/>
            <person name="Pangilinan J."/>
            <person name="Lipzen A."/>
            <person name="Riley R."/>
            <person name="Andreopoulos W."/>
            <person name="He G."/>
            <person name="Johnson J."/>
            <person name="Barry K.W."/>
            <person name="Grigoriev I.V."/>
            <person name="Nagy L."/>
            <person name="Hibbett D."/>
            <person name="Henrissat B."/>
            <person name="Matheny P.B."/>
            <person name="Labbe J."/>
            <person name="Martin F."/>
        </authorList>
    </citation>
    <scope>NUCLEOTIDE SEQUENCE</scope>
    <source>
        <strain evidence="1">EC-137</strain>
    </source>
</reference>
<reference evidence="1" key="2">
    <citation type="journal article" date="2022" name="New Phytol.">
        <title>Evolutionary transition to the ectomycorrhizal habit in the genomes of a hyperdiverse lineage of mushroom-forming fungi.</title>
        <authorList>
            <person name="Looney B."/>
            <person name="Miyauchi S."/>
            <person name="Morin E."/>
            <person name="Drula E."/>
            <person name="Courty P.E."/>
            <person name="Kohler A."/>
            <person name="Kuo A."/>
            <person name="LaButti K."/>
            <person name="Pangilinan J."/>
            <person name="Lipzen A."/>
            <person name="Riley R."/>
            <person name="Andreopoulos W."/>
            <person name="He G."/>
            <person name="Johnson J."/>
            <person name="Nolan M."/>
            <person name="Tritt A."/>
            <person name="Barry K.W."/>
            <person name="Grigoriev I.V."/>
            <person name="Nagy L.G."/>
            <person name="Hibbett D."/>
            <person name="Henrissat B."/>
            <person name="Matheny P.B."/>
            <person name="Labbe J."/>
            <person name="Martin F.M."/>
        </authorList>
    </citation>
    <scope>NUCLEOTIDE SEQUENCE</scope>
    <source>
        <strain evidence="1">EC-137</strain>
    </source>
</reference>
<gene>
    <name evidence="1" type="ORF">K488DRAFT_21193</name>
</gene>
<dbReference type="EMBL" id="MU273487">
    <property type="protein sequence ID" value="KAI0035251.1"/>
    <property type="molecule type" value="Genomic_DNA"/>
</dbReference>
<feature type="non-terminal residue" evidence="1">
    <location>
        <position position="1"/>
    </location>
</feature>
<accession>A0ACB8QUX5</accession>
<organism evidence="1 2">
    <name type="scientific">Vararia minispora EC-137</name>
    <dbReference type="NCBI Taxonomy" id="1314806"/>
    <lineage>
        <taxon>Eukaryota</taxon>
        <taxon>Fungi</taxon>
        <taxon>Dikarya</taxon>
        <taxon>Basidiomycota</taxon>
        <taxon>Agaricomycotina</taxon>
        <taxon>Agaricomycetes</taxon>
        <taxon>Russulales</taxon>
        <taxon>Lachnocladiaceae</taxon>
        <taxon>Vararia</taxon>
    </lineage>
</organism>
<sequence length="61" mass="6955">QVFVNDKKFACEACIKGHRSSSCTHADRPLYEIKKKGRPVSQCAKCRELRSTKRVHSKCTC</sequence>
<evidence type="ECO:0000313" key="2">
    <source>
        <dbReference type="Proteomes" id="UP000814128"/>
    </source>
</evidence>
<proteinExistence type="predicted"/>
<dbReference type="Proteomes" id="UP000814128">
    <property type="component" value="Unassembled WGS sequence"/>
</dbReference>
<keyword evidence="2" id="KW-1185">Reference proteome</keyword>
<protein>
    <submittedName>
        <fullName evidence="1">Copper fist DNA binding domain-containing protein</fullName>
    </submittedName>
</protein>
<feature type="non-terminal residue" evidence="1">
    <location>
        <position position="61"/>
    </location>
</feature>
<name>A0ACB8QUX5_9AGAM</name>
<evidence type="ECO:0000313" key="1">
    <source>
        <dbReference type="EMBL" id="KAI0035251.1"/>
    </source>
</evidence>
<comment type="caution">
    <text evidence="1">The sequence shown here is derived from an EMBL/GenBank/DDBJ whole genome shotgun (WGS) entry which is preliminary data.</text>
</comment>